<comment type="subcellular location">
    <subcellularLocation>
        <location evidence="1">Cell outer membrane</location>
    </subcellularLocation>
</comment>
<evidence type="ECO:0000259" key="6">
    <source>
        <dbReference type="Pfam" id="PF14905"/>
    </source>
</evidence>
<dbReference type="PANTHER" id="PTHR40980:SF4">
    <property type="entry name" value="TONB-DEPENDENT RECEPTOR-LIKE BETA-BARREL DOMAIN-CONTAINING PROTEIN"/>
    <property type="match status" value="1"/>
</dbReference>
<keyword evidence="2" id="KW-0472">Membrane</keyword>
<dbReference type="GO" id="GO:0030246">
    <property type="term" value="F:carbohydrate binding"/>
    <property type="evidence" value="ECO:0007669"/>
    <property type="project" value="InterPro"/>
</dbReference>
<dbReference type="RefSeq" id="WP_154175657.1">
    <property type="nucleotide sequence ID" value="NZ_WJXZ01000007.1"/>
</dbReference>
<evidence type="ECO:0000256" key="3">
    <source>
        <dbReference type="ARBA" id="ARBA00023237"/>
    </source>
</evidence>
<keyword evidence="3" id="KW-0998">Cell outer membrane</keyword>
<dbReference type="EMBL" id="WJXZ01000007">
    <property type="protein sequence ID" value="MRS62274.1"/>
    <property type="molecule type" value="Genomic_DNA"/>
</dbReference>
<dbReference type="InterPro" id="IPR041700">
    <property type="entry name" value="OMP_b-brl_3"/>
</dbReference>
<dbReference type="Gene3D" id="2.170.130.10">
    <property type="entry name" value="TonB-dependent receptor, plug domain"/>
    <property type="match status" value="1"/>
</dbReference>
<feature type="signal peptide" evidence="5">
    <location>
        <begin position="1"/>
        <end position="19"/>
    </location>
</feature>
<evidence type="ECO:0000256" key="1">
    <source>
        <dbReference type="ARBA" id="ARBA00004442"/>
    </source>
</evidence>
<dbReference type="Gene3D" id="2.40.170.20">
    <property type="entry name" value="TonB-dependent receptor, beta-barrel domain"/>
    <property type="match status" value="1"/>
</dbReference>
<dbReference type="OrthoDB" id="905812at2"/>
<dbReference type="PANTHER" id="PTHR40980">
    <property type="entry name" value="PLUG DOMAIN-CONTAINING PROTEIN"/>
    <property type="match status" value="1"/>
</dbReference>
<reference evidence="7 8" key="1">
    <citation type="journal article" date="2018" name="Antonie Van Leeuwenhoek">
        <title>Larkinella terrae sp. nov., isolated from soil on Jeju Island, South Korea.</title>
        <authorList>
            <person name="Ten L.N."/>
            <person name="Jeon J."/>
            <person name="Park S.J."/>
            <person name="Park S."/>
            <person name="Lee S.Y."/>
            <person name="Kim M.K."/>
            <person name="Jung H.Y."/>
        </authorList>
    </citation>
    <scope>NUCLEOTIDE SEQUENCE [LARGE SCALE GENOMIC DNA]</scope>
    <source>
        <strain evidence="7 8">KCTC 52001</strain>
    </source>
</reference>
<dbReference type="AlphaFoldDB" id="A0A7K0EKE6"/>
<proteinExistence type="predicted"/>
<dbReference type="SUPFAM" id="SSF56935">
    <property type="entry name" value="Porins"/>
    <property type="match status" value="1"/>
</dbReference>
<feature type="chain" id="PRO_5029515353" evidence="5">
    <location>
        <begin position="20"/>
        <end position="816"/>
    </location>
</feature>
<comment type="caution">
    <text evidence="7">The sequence shown here is derived from an EMBL/GenBank/DDBJ whole genome shotgun (WGS) entry which is preliminary data.</text>
</comment>
<dbReference type="InterPro" id="IPR036942">
    <property type="entry name" value="Beta-barrel_TonB_sf"/>
</dbReference>
<dbReference type="InterPro" id="IPR037066">
    <property type="entry name" value="Plug_dom_sf"/>
</dbReference>
<dbReference type="GO" id="GO:0009279">
    <property type="term" value="C:cell outer membrane"/>
    <property type="evidence" value="ECO:0007669"/>
    <property type="project" value="UniProtKB-SubCell"/>
</dbReference>
<keyword evidence="8" id="KW-1185">Reference proteome</keyword>
<dbReference type="SUPFAM" id="SSF49452">
    <property type="entry name" value="Starch-binding domain-like"/>
    <property type="match status" value="1"/>
</dbReference>
<evidence type="ECO:0000313" key="8">
    <source>
        <dbReference type="Proteomes" id="UP000441754"/>
    </source>
</evidence>
<name>A0A7K0EKE6_9BACT</name>
<organism evidence="7 8">
    <name type="scientific">Larkinella terrae</name>
    <dbReference type="NCBI Taxonomy" id="2025311"/>
    <lineage>
        <taxon>Bacteria</taxon>
        <taxon>Pseudomonadati</taxon>
        <taxon>Bacteroidota</taxon>
        <taxon>Cytophagia</taxon>
        <taxon>Cytophagales</taxon>
        <taxon>Spirosomataceae</taxon>
        <taxon>Larkinella</taxon>
    </lineage>
</organism>
<dbReference type="Proteomes" id="UP000441754">
    <property type="component" value="Unassembled WGS sequence"/>
</dbReference>
<evidence type="ECO:0000256" key="5">
    <source>
        <dbReference type="SAM" id="SignalP"/>
    </source>
</evidence>
<keyword evidence="7" id="KW-0675">Receptor</keyword>
<dbReference type="Gene3D" id="2.60.40.1120">
    <property type="entry name" value="Carboxypeptidase-like, regulatory domain"/>
    <property type="match status" value="1"/>
</dbReference>
<feature type="domain" description="Outer membrane protein beta-barrel" evidence="6">
    <location>
        <begin position="384"/>
        <end position="787"/>
    </location>
</feature>
<evidence type="ECO:0000313" key="7">
    <source>
        <dbReference type="EMBL" id="MRS62274.1"/>
    </source>
</evidence>
<dbReference type="Pfam" id="PF13620">
    <property type="entry name" value="CarboxypepD_reg"/>
    <property type="match status" value="1"/>
</dbReference>
<sequence length="816" mass="92147">MKTFITAVCTWLVMTSAMAQTAPNGKVRGLVIDPAQKPSEFVTILLLKAKDSTLVKGVVTNDKGQYEFDNVAVGGYRVATSLIGFKKVYSEPFAIDAVTPEVQVKTLTMVEEAKSLNEVKVVAKKPFIEQEIDRTIVNVENSIVASGSTALEVLEKAPGVTIDRQSDNIQLKGKGGVIVMIDGKQTYLSGQEVANLLKNTPSDNIEKIEIITNPSSKYDAAGNVGIINIRMKKNKNFGTNGTAIAGVGYGRFEKANASLNLNHRVGKINAFGNYSYFHNRRFQENSLDRIIPYNGKITYFDQSSYRPNRFDGHTFRGGIDYFINKKSTIGVLATGFINDWEQPNGINHSVISNELHQITLKPTTEVSVKNKWSNVTGNVNYKYDFDGKGREFTSDLDYSRFNGQSYNNLSTTYTNANDSIVQPTAIVRNNMPSIIDIWAFKSDYVHPTKIGKFETGLKTSFVNSDNNLTYEDYVDGRWVFNPNQSNQFKYTENINAVYANFSGKLYKNTTIQAGLRLENTHSRGNSVTLNKIVDRNYTNLFPTLFLSQKIDTNNVLNLSYSRRIDRPNYQNLNPFRFYLDPYTYQQGNPYLKPQFTNSFQLTHVYKGKFSTTLGYSRTTDVIVNEVPGQIPEENITFVTTDNLATQDNVNLTMSFPVTVTKWWNMQNNIGVNYNKYDSPYLGAQYNVSFVSYNVYTSQNFVLPKGFSAEVAGWYNSKSVYGFYRSIPQGAFSLGVQKTLMNRKASLKLNVNDPFWLNRFEGRATYQDINFRVRARWESRIARLTFTYRFGNQNVKAARQRSTSTEAERNRAGGGNN</sequence>
<gene>
    <name evidence="7" type="ORF">GJJ30_13320</name>
</gene>
<feature type="region of interest" description="Disordered" evidence="4">
    <location>
        <begin position="796"/>
        <end position="816"/>
    </location>
</feature>
<keyword evidence="5" id="KW-0732">Signal</keyword>
<evidence type="ECO:0000256" key="2">
    <source>
        <dbReference type="ARBA" id="ARBA00023136"/>
    </source>
</evidence>
<accession>A0A7K0EKE6</accession>
<dbReference type="InterPro" id="IPR013784">
    <property type="entry name" value="Carb-bd-like_fold"/>
</dbReference>
<protein>
    <submittedName>
        <fullName evidence="7">TonB-dependent receptor</fullName>
    </submittedName>
</protein>
<dbReference type="Pfam" id="PF14905">
    <property type="entry name" value="OMP_b-brl_3"/>
    <property type="match status" value="1"/>
</dbReference>
<evidence type="ECO:0000256" key="4">
    <source>
        <dbReference type="SAM" id="MobiDB-lite"/>
    </source>
</evidence>